<keyword evidence="2" id="KW-0472">Membrane</keyword>
<evidence type="ECO:0000313" key="5">
    <source>
        <dbReference type="Proteomes" id="UP000018467"/>
    </source>
</evidence>
<reference evidence="5" key="2">
    <citation type="journal article" date="2014" name="Nat. Commun.">
        <title>The cavefish genome reveals candidate genes for eye loss.</title>
        <authorList>
            <person name="McGaugh S.E."/>
            <person name="Gross J.B."/>
            <person name="Aken B."/>
            <person name="Blin M."/>
            <person name="Borowsky R."/>
            <person name="Chalopin D."/>
            <person name="Hinaux H."/>
            <person name="Jeffery W.R."/>
            <person name="Keene A."/>
            <person name="Ma L."/>
            <person name="Minx P."/>
            <person name="Murphy D."/>
            <person name="O'Quin K.E."/>
            <person name="Retaux S."/>
            <person name="Rohner N."/>
            <person name="Searle S.M."/>
            <person name="Stahl B.A."/>
            <person name="Tabin C."/>
            <person name="Volff J.N."/>
            <person name="Yoshizawa M."/>
            <person name="Warren W.C."/>
        </authorList>
    </citation>
    <scope>NUCLEOTIDE SEQUENCE [LARGE SCALE GENOMIC DNA]</scope>
    <source>
        <strain evidence="5">female</strain>
    </source>
</reference>
<dbReference type="Ensembl" id="ENSAMXT00000054196.1">
    <property type="protein sequence ID" value="ENSAMXP00000055084.1"/>
    <property type="gene ID" value="ENSAMXG00000034052.1"/>
</dbReference>
<dbReference type="GO" id="GO:0008009">
    <property type="term" value="F:chemokine activity"/>
    <property type="evidence" value="ECO:0007669"/>
    <property type="project" value="InterPro"/>
</dbReference>
<dbReference type="SUPFAM" id="SSF54117">
    <property type="entry name" value="Interleukin 8-like chemokines"/>
    <property type="match status" value="1"/>
</dbReference>
<feature type="domain" description="Chemokine interleukin-8-like" evidence="3">
    <location>
        <begin position="81"/>
        <end position="143"/>
    </location>
</feature>
<proteinExistence type="predicted"/>
<reference evidence="4" key="4">
    <citation type="submission" date="2025-09" db="UniProtKB">
        <authorList>
            <consortium name="Ensembl"/>
        </authorList>
    </citation>
    <scope>IDENTIFICATION</scope>
</reference>
<dbReference type="GO" id="GO:0006955">
    <property type="term" value="P:immune response"/>
    <property type="evidence" value="ECO:0007669"/>
    <property type="project" value="InterPro"/>
</dbReference>
<dbReference type="CDD" id="cd00169">
    <property type="entry name" value="Chemokine"/>
    <property type="match status" value="1"/>
</dbReference>
<dbReference type="InterPro" id="IPR036048">
    <property type="entry name" value="Interleukin_8-like_sf"/>
</dbReference>
<dbReference type="Pfam" id="PF00048">
    <property type="entry name" value="IL8"/>
    <property type="match status" value="1"/>
</dbReference>
<name>A0A3B1KM93_ASTMX</name>
<dbReference type="SMART" id="SM00199">
    <property type="entry name" value="SCY"/>
    <property type="match status" value="1"/>
</dbReference>
<dbReference type="GeneTree" id="ENSGT00900000141362"/>
<dbReference type="FunCoup" id="A0A3B1KM93">
    <property type="interactions" value="909"/>
</dbReference>
<feature type="transmembrane region" description="Helical" evidence="2">
    <location>
        <begin position="60"/>
        <end position="81"/>
    </location>
</feature>
<dbReference type="AlphaFoldDB" id="A0A3B1KM93"/>
<protein>
    <submittedName>
        <fullName evidence="4">Chemokine (C-C motif) ligand 25a</fullName>
    </submittedName>
</protein>
<evidence type="ECO:0000313" key="4">
    <source>
        <dbReference type="Ensembl" id="ENSAMXP00000055084.1"/>
    </source>
</evidence>
<sequence>MYLLFVMICPRVKAADVKEIIFMGSLKKRTQLGHITPSGFKTFLCFFLQRNINTSTAMRLSVLFFLVFLGFLSITLAQGSYEDCCLRYVSSISSHRMKNVVSYRHQVLDGSCNIRAVVFKMRKGRVFCANPKVKWVKKLMDRVDKLSK</sequence>
<dbReference type="PANTHER" id="PTHR12015">
    <property type="entry name" value="SMALL INDUCIBLE CYTOKINE A"/>
    <property type="match status" value="1"/>
</dbReference>
<dbReference type="InterPro" id="IPR001811">
    <property type="entry name" value="Chemokine_IL8-like_dom"/>
</dbReference>
<evidence type="ECO:0000256" key="1">
    <source>
        <dbReference type="ARBA" id="ARBA00022514"/>
    </source>
</evidence>
<evidence type="ECO:0000256" key="2">
    <source>
        <dbReference type="SAM" id="Phobius"/>
    </source>
</evidence>
<organism evidence="4 5">
    <name type="scientific">Astyanax mexicanus</name>
    <name type="common">Blind cave fish</name>
    <name type="synonym">Astyanax fasciatus mexicanus</name>
    <dbReference type="NCBI Taxonomy" id="7994"/>
    <lineage>
        <taxon>Eukaryota</taxon>
        <taxon>Metazoa</taxon>
        <taxon>Chordata</taxon>
        <taxon>Craniata</taxon>
        <taxon>Vertebrata</taxon>
        <taxon>Euteleostomi</taxon>
        <taxon>Actinopterygii</taxon>
        <taxon>Neopterygii</taxon>
        <taxon>Teleostei</taxon>
        <taxon>Ostariophysi</taxon>
        <taxon>Characiformes</taxon>
        <taxon>Characoidei</taxon>
        <taxon>Acestrorhamphidae</taxon>
        <taxon>Acestrorhamphinae</taxon>
        <taxon>Astyanax</taxon>
    </lineage>
</organism>
<dbReference type="InParanoid" id="A0A3B1KM93"/>
<dbReference type="PANTHER" id="PTHR12015:SF186">
    <property type="entry name" value="C-C MOTIF CHEMOKINE 21-LIKE-RELATED"/>
    <property type="match status" value="1"/>
</dbReference>
<dbReference type="Gene3D" id="2.40.50.40">
    <property type="match status" value="1"/>
</dbReference>
<dbReference type="Bgee" id="ENSAMXG00000034052">
    <property type="expression patterns" value="Expressed in zone of skin and 13 other cell types or tissues"/>
</dbReference>
<dbReference type="GO" id="GO:0005615">
    <property type="term" value="C:extracellular space"/>
    <property type="evidence" value="ECO:0007669"/>
    <property type="project" value="UniProtKB-KW"/>
</dbReference>
<keyword evidence="5" id="KW-1185">Reference proteome</keyword>
<keyword evidence="1" id="KW-0202">Cytokine</keyword>
<dbReference type="InterPro" id="IPR039809">
    <property type="entry name" value="Chemokine_b/g/d"/>
</dbReference>
<accession>A0A3B1KM93</accession>
<evidence type="ECO:0000259" key="3">
    <source>
        <dbReference type="SMART" id="SM00199"/>
    </source>
</evidence>
<keyword evidence="2" id="KW-0812">Transmembrane</keyword>
<dbReference type="Proteomes" id="UP000018467">
    <property type="component" value="Unassembled WGS sequence"/>
</dbReference>
<reference evidence="4" key="3">
    <citation type="submission" date="2025-08" db="UniProtKB">
        <authorList>
            <consortium name="Ensembl"/>
        </authorList>
    </citation>
    <scope>IDENTIFICATION</scope>
</reference>
<reference evidence="5" key="1">
    <citation type="submission" date="2013-03" db="EMBL/GenBank/DDBJ databases">
        <authorList>
            <person name="Jeffery W."/>
            <person name="Warren W."/>
            <person name="Wilson R.K."/>
        </authorList>
    </citation>
    <scope>NUCLEOTIDE SEQUENCE</scope>
    <source>
        <strain evidence="5">female</strain>
    </source>
</reference>
<keyword evidence="2" id="KW-1133">Transmembrane helix</keyword>
<dbReference type="STRING" id="7994.ENSAMXP00000055084"/>